<reference evidence="7 8" key="1">
    <citation type="submission" date="2020-02" db="EMBL/GenBank/DDBJ databases">
        <authorList>
            <person name="Zhang X.-Y."/>
        </authorList>
    </citation>
    <scope>NUCLEOTIDE SEQUENCE [LARGE SCALE GENOMIC DNA]</scope>
    <source>
        <strain evidence="7 8">C33</strain>
    </source>
</reference>
<dbReference type="PANTHER" id="PTHR11863">
    <property type="entry name" value="STEROL DESATURASE"/>
    <property type="match status" value="1"/>
</dbReference>
<gene>
    <name evidence="7" type="ORF">G3I74_10780</name>
</gene>
<feature type="transmembrane region" description="Helical" evidence="5">
    <location>
        <begin position="75"/>
        <end position="100"/>
    </location>
</feature>
<evidence type="ECO:0000256" key="2">
    <source>
        <dbReference type="ARBA" id="ARBA00022692"/>
    </source>
</evidence>
<name>A0A845V4V4_9GAMM</name>
<evidence type="ECO:0000313" key="7">
    <source>
        <dbReference type="EMBL" id="NDY96216.1"/>
    </source>
</evidence>
<comment type="subcellular location">
    <subcellularLocation>
        <location evidence="1">Membrane</location>
    </subcellularLocation>
</comment>
<evidence type="ECO:0000259" key="6">
    <source>
        <dbReference type="Pfam" id="PF04116"/>
    </source>
</evidence>
<dbReference type="GO" id="GO:0016020">
    <property type="term" value="C:membrane"/>
    <property type="evidence" value="ECO:0007669"/>
    <property type="project" value="UniProtKB-SubCell"/>
</dbReference>
<evidence type="ECO:0000256" key="3">
    <source>
        <dbReference type="ARBA" id="ARBA00022989"/>
    </source>
</evidence>
<dbReference type="Proteomes" id="UP000484885">
    <property type="component" value="Unassembled WGS sequence"/>
</dbReference>
<feature type="transmembrane region" description="Helical" evidence="5">
    <location>
        <begin position="46"/>
        <end position="69"/>
    </location>
</feature>
<evidence type="ECO:0000256" key="4">
    <source>
        <dbReference type="ARBA" id="ARBA00023136"/>
    </source>
</evidence>
<keyword evidence="2 5" id="KW-0812">Transmembrane</keyword>
<evidence type="ECO:0000313" key="8">
    <source>
        <dbReference type="Proteomes" id="UP000484885"/>
    </source>
</evidence>
<dbReference type="GO" id="GO:0008610">
    <property type="term" value="P:lipid biosynthetic process"/>
    <property type="evidence" value="ECO:0007669"/>
    <property type="project" value="InterPro"/>
</dbReference>
<comment type="caution">
    <text evidence="7">The sequence shown here is derived from an EMBL/GenBank/DDBJ whole genome shotgun (WGS) entry which is preliminary data.</text>
</comment>
<proteinExistence type="predicted"/>
<dbReference type="GO" id="GO:0005506">
    <property type="term" value="F:iron ion binding"/>
    <property type="evidence" value="ECO:0007669"/>
    <property type="project" value="InterPro"/>
</dbReference>
<feature type="domain" description="Fatty acid hydroxylase" evidence="6">
    <location>
        <begin position="88"/>
        <end position="224"/>
    </location>
</feature>
<evidence type="ECO:0000256" key="5">
    <source>
        <dbReference type="SAM" id="Phobius"/>
    </source>
</evidence>
<keyword evidence="8" id="KW-1185">Reference proteome</keyword>
<feature type="transmembrane region" description="Helical" evidence="5">
    <location>
        <begin position="145"/>
        <end position="165"/>
    </location>
</feature>
<dbReference type="InterPro" id="IPR006694">
    <property type="entry name" value="Fatty_acid_hydroxylase"/>
</dbReference>
<protein>
    <submittedName>
        <fullName evidence="7">Sterol desaturase family protein</fullName>
    </submittedName>
</protein>
<keyword evidence="4 5" id="KW-0472">Membrane</keyword>
<feature type="transmembrane region" description="Helical" evidence="5">
    <location>
        <begin position="6"/>
        <end position="25"/>
    </location>
</feature>
<dbReference type="Pfam" id="PF04116">
    <property type="entry name" value="FA_hydroxylase"/>
    <property type="match status" value="1"/>
</dbReference>
<evidence type="ECO:0000256" key="1">
    <source>
        <dbReference type="ARBA" id="ARBA00004370"/>
    </source>
</evidence>
<dbReference type="EMBL" id="JAAGSC010000041">
    <property type="protein sequence ID" value="NDY96216.1"/>
    <property type="molecule type" value="Genomic_DNA"/>
</dbReference>
<dbReference type="InterPro" id="IPR050307">
    <property type="entry name" value="Sterol_Desaturase_Related"/>
</dbReference>
<sequence length="271" mass="31191">MTQEPLIRIAIFVTVLLGMVMWEIFAARRPQRIDRWQRWPNNLLIVVLDTLAIRLVFPLAAVGAALVAAEQGWGLFNLIMVPTWLAILASVVVLDLAIYFQHRAFHAIPWLWRLHRMHHTDLEFDVTTGLRFHPLEILISMGIKLAAVTLLGAPALAVLIFEVLLNATSMFNHGNVRLPIKLDRWLRLAVVTPDMHRVHHSIVRKETDSNFGFNLPWWDRLFGTYRDQPAAGHLGMTIGIEVFRETRELRLDRLLIQPFVTPPLDVQKNIY</sequence>
<organism evidence="7 8">
    <name type="scientific">Wenzhouxiangella limi</name>
    <dbReference type="NCBI Taxonomy" id="2707351"/>
    <lineage>
        <taxon>Bacteria</taxon>
        <taxon>Pseudomonadati</taxon>
        <taxon>Pseudomonadota</taxon>
        <taxon>Gammaproteobacteria</taxon>
        <taxon>Chromatiales</taxon>
        <taxon>Wenzhouxiangellaceae</taxon>
        <taxon>Wenzhouxiangella</taxon>
    </lineage>
</organism>
<accession>A0A845V4V4</accession>
<keyword evidence="3 5" id="KW-1133">Transmembrane helix</keyword>
<dbReference type="AlphaFoldDB" id="A0A845V4V4"/>
<dbReference type="GO" id="GO:0016491">
    <property type="term" value="F:oxidoreductase activity"/>
    <property type="evidence" value="ECO:0007669"/>
    <property type="project" value="InterPro"/>
</dbReference>